<protein>
    <recommendedName>
        <fullName evidence="2">Tyr recombinase domain-containing protein</fullName>
    </recommendedName>
</protein>
<comment type="caution">
    <text evidence="3">The sequence shown here is derived from an EMBL/GenBank/DDBJ whole genome shotgun (WGS) entry which is preliminary data.</text>
</comment>
<dbReference type="InterPro" id="IPR013762">
    <property type="entry name" value="Integrase-like_cat_sf"/>
</dbReference>
<feature type="domain" description="Tyr recombinase" evidence="2">
    <location>
        <begin position="514"/>
        <end position="719"/>
    </location>
</feature>
<gene>
    <name evidence="3" type="ORF">LCGC14_0609350</name>
</gene>
<dbReference type="PROSITE" id="PS51898">
    <property type="entry name" value="TYR_RECOMBINASE"/>
    <property type="match status" value="1"/>
</dbReference>
<sequence length="1049" mass="118326">MGRPMYGSAMRAEKGKSKLSSAEAQVLSNMASMIAAHLPALSEKPVNSEEFNTQVKSFQGFLRTEYQDSTRLRIAYHALASYVATGNEKGWWQLDIPSMIARIPRTTSSRSQKNFKAGVNAGRFYESWLQKLANEKHSPDLKVRLADVLISAVFYGGLANPRAVTSLANLLVSEPKPLQIADGHTAYVWIDLVLSGGNDPLNDRVSSESGTSWQTLQRFYPDNRTLAQLLKLQHIKIHKTSEKLEVLDQPSVWAIIESRMASRSQKKSIISLGTFCQGAQTITETLPGVELPQALLECAAGRVGSVSLPPKFVQNWLLKSFDENTPNTFSLSDVQIVSKSSLATGAPERVILKHPEHVGGITPVDVVIKKAREALQSEVSGEKNTPARAIKRLQELRNQALPFNAAILVDWLLDRLTYRKIKVSSARRYFSALARLWLFHTNEADIDDMDENELEQIYRQILTFKPGDEVSSQNYLQGRLQDLHGFACQSDQYGLPDLTSYFECVGDTQKQSQVRAGFIPEHNYQGMLQGIQNLTGLDRDTKEGLSVLLILAYRTGMRRGELLKLRLSDIERSDEHWLYVVSNRYGNNKTDSARRRVPVYLLLLPSELERFRHYVYQRGTQNKNHLSTLLFSESHAVTVPHSGTMVSGLTKALLSFQGLDELSFHHLRHSTLTTLFIVMEESPDLIEALTGYSLEQAKRIRSELFCSNPMCDRDKYSALAGLAGHLSPDTTFLYYIHETSLFIWRRLTKYDPVLEKEHISSLSGLSSQTINTHFKDSGIAVRLSALRPEILKRLAPMSRRFQSSDIGTMAAEAFQYASPKPRATVLDCYTVLRDLEGGDPISTLCVRYSIDKTKIKGWLEAATQIQNLVTKAGNRRHFPKRMSSTAIGIPLAPIRPQDRATAKETDRVISLLRDAFGKDKGAIRWCIDYWKKNTSQTKQGIRFTCLDDAEKFINSLEKVIPKRRWELNILLAPKARIEELNVWRSLGISTHLQEAAQGKSIQAYLRLRHVNEDEIVGKRKNIKQYSSQLLNYVFHMLAIMVDGDSIEKP</sequence>
<dbReference type="AlphaFoldDB" id="A0A0F9R8F4"/>
<accession>A0A0F9R8F4</accession>
<dbReference type="Gene3D" id="1.10.443.10">
    <property type="entry name" value="Intergrase catalytic core"/>
    <property type="match status" value="1"/>
</dbReference>
<dbReference type="Pfam" id="PF00589">
    <property type="entry name" value="Phage_integrase"/>
    <property type="match status" value="1"/>
</dbReference>
<dbReference type="InterPro" id="IPR011010">
    <property type="entry name" value="DNA_brk_join_enz"/>
</dbReference>
<dbReference type="GO" id="GO:0006310">
    <property type="term" value="P:DNA recombination"/>
    <property type="evidence" value="ECO:0007669"/>
    <property type="project" value="UniProtKB-KW"/>
</dbReference>
<evidence type="ECO:0000256" key="1">
    <source>
        <dbReference type="ARBA" id="ARBA00023172"/>
    </source>
</evidence>
<proteinExistence type="predicted"/>
<keyword evidence="1" id="KW-0233">DNA recombination</keyword>
<dbReference type="GO" id="GO:0015074">
    <property type="term" value="P:DNA integration"/>
    <property type="evidence" value="ECO:0007669"/>
    <property type="project" value="InterPro"/>
</dbReference>
<dbReference type="EMBL" id="LAZR01001005">
    <property type="protein sequence ID" value="KKN52770.1"/>
    <property type="molecule type" value="Genomic_DNA"/>
</dbReference>
<organism evidence="3">
    <name type="scientific">marine sediment metagenome</name>
    <dbReference type="NCBI Taxonomy" id="412755"/>
    <lineage>
        <taxon>unclassified sequences</taxon>
        <taxon>metagenomes</taxon>
        <taxon>ecological metagenomes</taxon>
    </lineage>
</organism>
<name>A0A0F9R8F4_9ZZZZ</name>
<evidence type="ECO:0000259" key="2">
    <source>
        <dbReference type="PROSITE" id="PS51898"/>
    </source>
</evidence>
<reference evidence="3" key="1">
    <citation type="journal article" date="2015" name="Nature">
        <title>Complex archaea that bridge the gap between prokaryotes and eukaryotes.</title>
        <authorList>
            <person name="Spang A."/>
            <person name="Saw J.H."/>
            <person name="Jorgensen S.L."/>
            <person name="Zaremba-Niedzwiedzka K."/>
            <person name="Martijn J."/>
            <person name="Lind A.E."/>
            <person name="van Eijk R."/>
            <person name="Schleper C."/>
            <person name="Guy L."/>
            <person name="Ettema T.J."/>
        </authorList>
    </citation>
    <scope>NUCLEOTIDE SEQUENCE</scope>
</reference>
<evidence type="ECO:0000313" key="3">
    <source>
        <dbReference type="EMBL" id="KKN52770.1"/>
    </source>
</evidence>
<dbReference type="SUPFAM" id="SSF56349">
    <property type="entry name" value="DNA breaking-rejoining enzymes"/>
    <property type="match status" value="1"/>
</dbReference>
<dbReference type="InterPro" id="IPR002104">
    <property type="entry name" value="Integrase_catalytic"/>
</dbReference>
<dbReference type="GO" id="GO:0003677">
    <property type="term" value="F:DNA binding"/>
    <property type="evidence" value="ECO:0007669"/>
    <property type="project" value="InterPro"/>
</dbReference>